<reference evidence="2" key="1">
    <citation type="journal article" date="2015" name="Nature">
        <title>Complex archaea that bridge the gap between prokaryotes and eukaryotes.</title>
        <authorList>
            <person name="Spang A."/>
            <person name="Saw J.H."/>
            <person name="Jorgensen S.L."/>
            <person name="Zaremba-Niedzwiedzka K."/>
            <person name="Martijn J."/>
            <person name="Lind A.E."/>
            <person name="van Eijk R."/>
            <person name="Schleper C."/>
            <person name="Guy L."/>
            <person name="Ettema T.J."/>
        </authorList>
    </citation>
    <scope>NUCLEOTIDE SEQUENCE</scope>
</reference>
<dbReference type="EMBL" id="LAZR01016426">
    <property type="protein sequence ID" value="KKM04551.1"/>
    <property type="molecule type" value="Genomic_DNA"/>
</dbReference>
<comment type="caution">
    <text evidence="2">The sequence shown here is derived from an EMBL/GenBank/DDBJ whole genome shotgun (WGS) entry which is preliminary data.</text>
</comment>
<gene>
    <name evidence="2" type="ORF">LCGC14_1763130</name>
</gene>
<feature type="compositionally biased region" description="Basic residues" evidence="1">
    <location>
        <begin position="1"/>
        <end position="10"/>
    </location>
</feature>
<accession>A0A0F9JFF7</accession>
<dbReference type="AlphaFoldDB" id="A0A0F9JFF7"/>
<evidence type="ECO:0000256" key="1">
    <source>
        <dbReference type="SAM" id="MobiDB-lite"/>
    </source>
</evidence>
<proteinExistence type="predicted"/>
<evidence type="ECO:0000313" key="2">
    <source>
        <dbReference type="EMBL" id="KKM04551.1"/>
    </source>
</evidence>
<organism evidence="2">
    <name type="scientific">marine sediment metagenome</name>
    <dbReference type="NCBI Taxonomy" id="412755"/>
    <lineage>
        <taxon>unclassified sequences</taxon>
        <taxon>metagenomes</taxon>
        <taxon>ecological metagenomes</taxon>
    </lineage>
</organism>
<feature type="non-terminal residue" evidence="2">
    <location>
        <position position="47"/>
    </location>
</feature>
<protein>
    <submittedName>
        <fullName evidence="2">Uncharacterized protein</fullName>
    </submittedName>
</protein>
<sequence length="47" mass="4969">MVAGKTKKGTGRAPTKTFKKKFPAASKPFSPPSGKGIDIQKKRGPVI</sequence>
<name>A0A0F9JFF7_9ZZZZ</name>
<feature type="region of interest" description="Disordered" evidence="1">
    <location>
        <begin position="1"/>
        <end position="47"/>
    </location>
</feature>